<evidence type="ECO:0008006" key="3">
    <source>
        <dbReference type="Google" id="ProtNLM"/>
    </source>
</evidence>
<comment type="caution">
    <text evidence="1">The sequence shown here is derived from an EMBL/GenBank/DDBJ whole genome shotgun (WGS) entry which is preliminary data.</text>
</comment>
<dbReference type="Proteomes" id="UP001215280">
    <property type="component" value="Unassembled WGS sequence"/>
</dbReference>
<evidence type="ECO:0000313" key="2">
    <source>
        <dbReference type="Proteomes" id="UP001215280"/>
    </source>
</evidence>
<name>A0AAD7HK60_9AGAR</name>
<organism evidence="1 2">
    <name type="scientific">Mycena maculata</name>
    <dbReference type="NCBI Taxonomy" id="230809"/>
    <lineage>
        <taxon>Eukaryota</taxon>
        <taxon>Fungi</taxon>
        <taxon>Dikarya</taxon>
        <taxon>Basidiomycota</taxon>
        <taxon>Agaricomycotina</taxon>
        <taxon>Agaricomycetes</taxon>
        <taxon>Agaricomycetidae</taxon>
        <taxon>Agaricales</taxon>
        <taxon>Marasmiineae</taxon>
        <taxon>Mycenaceae</taxon>
        <taxon>Mycena</taxon>
    </lineage>
</organism>
<dbReference type="AlphaFoldDB" id="A0AAD7HK60"/>
<proteinExistence type="predicted"/>
<dbReference type="SUPFAM" id="SSF52047">
    <property type="entry name" value="RNI-like"/>
    <property type="match status" value="1"/>
</dbReference>
<accession>A0AAD7HK60</accession>
<keyword evidence="2" id="KW-1185">Reference proteome</keyword>
<dbReference type="EMBL" id="JARJLG010000264">
    <property type="protein sequence ID" value="KAJ7721826.1"/>
    <property type="molecule type" value="Genomic_DNA"/>
</dbReference>
<protein>
    <recommendedName>
        <fullName evidence="3">F-box domain-containing protein</fullName>
    </recommendedName>
</protein>
<sequence>MEGRLPEDLERYIFELVALSRPVAIPTLILVARRVKNWIEPLLYRVIVLDSYPPIDGLPFFASDVLYDILRKKPKPLLEHCVKHLIVTSRTGGGSSSQLRSMLLLACTGITDLAIQSEVPLATHELFAIAKFTALRYLAVHLQHLFRVIHLDFTHPVFRHLTHLEVRDMGGLPDTIWEHIIDIPNLTHLAFRDVNLCPIFGHALDSCPRLECLVFLCQLREDILLAGKLVDDPRFVALKMGGYPALPDSQRDWQRNAIGDSYWASADRFVAAKKAGEINTHRYRIDIDDGAWGP</sequence>
<gene>
    <name evidence="1" type="ORF">DFH07DRAFT_946800</name>
</gene>
<reference evidence="1" key="1">
    <citation type="submission" date="2023-03" db="EMBL/GenBank/DDBJ databases">
        <title>Massive genome expansion in bonnet fungi (Mycena s.s.) driven by repeated elements and novel gene families across ecological guilds.</title>
        <authorList>
            <consortium name="Lawrence Berkeley National Laboratory"/>
            <person name="Harder C.B."/>
            <person name="Miyauchi S."/>
            <person name="Viragh M."/>
            <person name="Kuo A."/>
            <person name="Thoen E."/>
            <person name="Andreopoulos B."/>
            <person name="Lu D."/>
            <person name="Skrede I."/>
            <person name="Drula E."/>
            <person name="Henrissat B."/>
            <person name="Morin E."/>
            <person name="Kohler A."/>
            <person name="Barry K."/>
            <person name="LaButti K."/>
            <person name="Morin E."/>
            <person name="Salamov A."/>
            <person name="Lipzen A."/>
            <person name="Mereny Z."/>
            <person name="Hegedus B."/>
            <person name="Baldrian P."/>
            <person name="Stursova M."/>
            <person name="Weitz H."/>
            <person name="Taylor A."/>
            <person name="Grigoriev I.V."/>
            <person name="Nagy L.G."/>
            <person name="Martin F."/>
            <person name="Kauserud H."/>
        </authorList>
    </citation>
    <scope>NUCLEOTIDE SEQUENCE</scope>
    <source>
        <strain evidence="1">CBHHK188m</strain>
    </source>
</reference>
<evidence type="ECO:0000313" key="1">
    <source>
        <dbReference type="EMBL" id="KAJ7721826.1"/>
    </source>
</evidence>